<dbReference type="KEGG" id="pfer:IRI77_17885"/>
<dbReference type="PRINTS" id="PR00111">
    <property type="entry name" value="ABHYDROLASE"/>
</dbReference>
<gene>
    <name evidence="2" type="ORF">IRI77_17885</name>
</gene>
<name>A0A7S7NXS0_PALFE</name>
<organism evidence="2 3">
    <name type="scientific">Paludibaculum fermentans</name>
    <dbReference type="NCBI Taxonomy" id="1473598"/>
    <lineage>
        <taxon>Bacteria</taxon>
        <taxon>Pseudomonadati</taxon>
        <taxon>Acidobacteriota</taxon>
        <taxon>Terriglobia</taxon>
        <taxon>Bryobacterales</taxon>
        <taxon>Bryobacteraceae</taxon>
        <taxon>Paludibaculum</taxon>
    </lineage>
</organism>
<dbReference type="EMBL" id="CP063849">
    <property type="protein sequence ID" value="QOY91738.1"/>
    <property type="molecule type" value="Genomic_DNA"/>
</dbReference>
<dbReference type="Pfam" id="PF00561">
    <property type="entry name" value="Abhydrolase_1"/>
    <property type="match status" value="1"/>
</dbReference>
<feature type="domain" description="AB hydrolase-1" evidence="1">
    <location>
        <begin position="36"/>
        <end position="139"/>
    </location>
</feature>
<dbReference type="Proteomes" id="UP000593892">
    <property type="component" value="Chromosome"/>
</dbReference>
<protein>
    <submittedName>
        <fullName evidence="2">Alpha/beta hydrolase</fullName>
    </submittedName>
</protein>
<keyword evidence="2" id="KW-0378">Hydrolase</keyword>
<sequence>MTLATTNLQAQRKPTTGYAPVNGLKMYYEVHGSGEPVVLLHGAFMTITNNWDGWISELSKTRKVIAVEMQGHGRTADIARDITDENLADDVAALLSHLKIPRADLIGYSMGGGVAMQCAIRHPDKVRKAVILSSTFRSDGMVAGAYESIPKLTADDFKGSPIETEYKKLSPTPDDFPKFIQHVLAAASKGYDFGADKLKATTAPMFFVHGDADGVRLAHVAEMFRLKGGEVHGDMGPRSASRLAILPDTTHVTLMQRMPIIVPMVNDFLDAKP</sequence>
<reference evidence="2 3" key="1">
    <citation type="submission" date="2020-10" db="EMBL/GenBank/DDBJ databases">
        <title>Complete genome sequence of Paludibaculum fermentans P105T, a facultatively anaerobic acidobacterium capable of dissimilatory Fe(III) reduction.</title>
        <authorList>
            <person name="Dedysh S.N."/>
            <person name="Beletsky A.V."/>
            <person name="Kulichevskaya I.S."/>
            <person name="Mardanov A.V."/>
            <person name="Ravin N.V."/>
        </authorList>
    </citation>
    <scope>NUCLEOTIDE SEQUENCE [LARGE SCALE GENOMIC DNA]</scope>
    <source>
        <strain evidence="2 3">P105</strain>
    </source>
</reference>
<evidence type="ECO:0000313" key="2">
    <source>
        <dbReference type="EMBL" id="QOY91738.1"/>
    </source>
</evidence>
<dbReference type="PANTHER" id="PTHR43433:SF5">
    <property type="entry name" value="AB HYDROLASE-1 DOMAIN-CONTAINING PROTEIN"/>
    <property type="match status" value="1"/>
</dbReference>
<dbReference type="Gene3D" id="3.40.50.1820">
    <property type="entry name" value="alpha/beta hydrolase"/>
    <property type="match status" value="1"/>
</dbReference>
<accession>A0A7S7NXS0</accession>
<dbReference type="PANTHER" id="PTHR43433">
    <property type="entry name" value="HYDROLASE, ALPHA/BETA FOLD FAMILY PROTEIN"/>
    <property type="match status" value="1"/>
</dbReference>
<dbReference type="SUPFAM" id="SSF53474">
    <property type="entry name" value="alpha/beta-Hydrolases"/>
    <property type="match status" value="1"/>
</dbReference>
<dbReference type="InterPro" id="IPR000073">
    <property type="entry name" value="AB_hydrolase_1"/>
</dbReference>
<proteinExistence type="predicted"/>
<dbReference type="RefSeq" id="WP_194453392.1">
    <property type="nucleotide sequence ID" value="NZ_CP063849.1"/>
</dbReference>
<dbReference type="AlphaFoldDB" id="A0A7S7NXS0"/>
<keyword evidence="3" id="KW-1185">Reference proteome</keyword>
<dbReference type="InterPro" id="IPR029058">
    <property type="entry name" value="AB_hydrolase_fold"/>
</dbReference>
<evidence type="ECO:0000313" key="3">
    <source>
        <dbReference type="Proteomes" id="UP000593892"/>
    </source>
</evidence>
<dbReference type="InterPro" id="IPR050471">
    <property type="entry name" value="AB_hydrolase"/>
</dbReference>
<evidence type="ECO:0000259" key="1">
    <source>
        <dbReference type="Pfam" id="PF00561"/>
    </source>
</evidence>
<dbReference type="GO" id="GO:0016787">
    <property type="term" value="F:hydrolase activity"/>
    <property type="evidence" value="ECO:0007669"/>
    <property type="project" value="UniProtKB-KW"/>
</dbReference>